<organism evidence="1 2">
    <name type="scientific">Acinetobacter radioresistens</name>
    <dbReference type="NCBI Taxonomy" id="40216"/>
    <lineage>
        <taxon>Bacteria</taxon>
        <taxon>Pseudomonadati</taxon>
        <taxon>Pseudomonadota</taxon>
        <taxon>Gammaproteobacteria</taxon>
        <taxon>Moraxellales</taxon>
        <taxon>Moraxellaceae</taxon>
        <taxon>Acinetobacter</taxon>
    </lineage>
</organism>
<evidence type="ECO:0000313" key="2">
    <source>
        <dbReference type="Proteomes" id="UP000262257"/>
    </source>
</evidence>
<evidence type="ECO:0008006" key="3">
    <source>
        <dbReference type="Google" id="ProtNLM"/>
    </source>
</evidence>
<dbReference type="Proteomes" id="UP000262257">
    <property type="component" value="Unassembled WGS sequence"/>
</dbReference>
<dbReference type="EMBL" id="DPXL01000125">
    <property type="protein sequence ID" value="HCM31825.1"/>
    <property type="molecule type" value="Genomic_DNA"/>
</dbReference>
<evidence type="ECO:0000313" key="1">
    <source>
        <dbReference type="EMBL" id="HCM31825.1"/>
    </source>
</evidence>
<protein>
    <recommendedName>
        <fullName evidence="3">Pectate lyase superfamily protein domain-containing protein</fullName>
    </recommendedName>
</protein>
<accession>A0A3D3G1S9</accession>
<gene>
    <name evidence="1" type="ORF">DIC32_10175</name>
</gene>
<reference evidence="1 2" key="1">
    <citation type="journal article" date="2018" name="Nat. Biotechnol.">
        <title>A standardized bacterial taxonomy based on genome phylogeny substantially revises the tree of life.</title>
        <authorList>
            <person name="Parks D.H."/>
            <person name="Chuvochina M."/>
            <person name="Waite D.W."/>
            <person name="Rinke C."/>
            <person name="Skarshewski A."/>
            <person name="Chaumeil P.A."/>
            <person name="Hugenholtz P."/>
        </authorList>
    </citation>
    <scope>NUCLEOTIDE SEQUENCE [LARGE SCALE GENOMIC DNA]</scope>
    <source>
        <strain evidence="1">UBA10045</strain>
    </source>
</reference>
<name>A0A3D3G1S9_ACIRA</name>
<comment type="caution">
    <text evidence="1">The sequence shown here is derived from an EMBL/GenBank/DDBJ whole genome shotgun (WGS) entry which is preliminary data.</text>
</comment>
<sequence>MANSINSLRTHVDQQDNNRNSYFENLISRQGVSLQQLDSYYKHLLQGMANIAADKGGLASLVTDASGKSQQEINDSAFRVNAKLLGIVPFLDATAQLEHYLNDSVTHEIYLPKGEYNITRTIVCEAVMPKRIYGEVGATLKTNFTTPQRIFDLSAQVDFKSIIFDFGNNHCSNAIYYRPGFGLEANLSGITFQNLYDRVDSTPTYLVQTQTDVKVNISGITVKNIRKYTNGANPDENGLFSALMLSSNQLSVGRGGTVSDVVGENLANVNSSGVRITGGGVKTVHVFSQGGILPVVINNVSGKDFGRRLVKIQSSGVIAHNISGETDFDDTLTVVASQSDGSWVSTNNKIFNVTAKGKIKHGAVITSTDTTLDGISTDIEAIAQTSQSIHIAKGDNIRVRNITSNAPILMFLGFEQGDIGSVTIEGIKHTPKAQTSYTDIASNPVAGNIKKLTIRDIEVDNSQISTNRSLVGFGALASGEEFILDDLTVTDTKSTARYFIGSLSNWGSVDVGKVSGIPEVEYPNNSDTSDLFVLNSCSAVNIGKFDWRNRYNRGIRINNCSNVTLSKDITFKYSGNVGDIIFTSSNNCSLAPELERFKLVQDAPSTIIRSSGTTAQIPKNGYAGHVYRDTSLGLTMLCTTGAVISNNGTVTTDAVYSLIPRLLQATTVFDPPSIPAGGSESTNVTLTGAAPGSAVLVGFSNFNANIDIIAKVTAWHTVQVTFKNTGTSSVDLGSGTITVKQI</sequence>
<proteinExistence type="predicted"/>
<dbReference type="AlphaFoldDB" id="A0A3D3G1S9"/>